<evidence type="ECO:0000313" key="2">
    <source>
        <dbReference type="Proteomes" id="UP000177996"/>
    </source>
</evidence>
<comment type="caution">
    <text evidence="1">The sequence shown here is derived from an EMBL/GenBank/DDBJ whole genome shotgun (WGS) entry which is preliminary data.</text>
</comment>
<dbReference type="Proteomes" id="UP000177996">
    <property type="component" value="Unassembled WGS sequence"/>
</dbReference>
<accession>A0A1G2D592</accession>
<protein>
    <submittedName>
        <fullName evidence="1">Uncharacterized protein</fullName>
    </submittedName>
</protein>
<name>A0A1G2D592_9BACT</name>
<organism evidence="1 2">
    <name type="scientific">Candidatus Lloydbacteria bacterium RIFCSPHIGHO2_02_FULL_50_13</name>
    <dbReference type="NCBI Taxonomy" id="1798661"/>
    <lineage>
        <taxon>Bacteria</taxon>
        <taxon>Candidatus Lloydiibacteriota</taxon>
    </lineage>
</organism>
<reference evidence="1 2" key="1">
    <citation type="journal article" date="2016" name="Nat. Commun.">
        <title>Thousands of microbial genomes shed light on interconnected biogeochemical processes in an aquifer system.</title>
        <authorList>
            <person name="Anantharaman K."/>
            <person name="Brown C.T."/>
            <person name="Hug L.A."/>
            <person name="Sharon I."/>
            <person name="Castelle C.J."/>
            <person name="Probst A.J."/>
            <person name="Thomas B.C."/>
            <person name="Singh A."/>
            <person name="Wilkins M.J."/>
            <person name="Karaoz U."/>
            <person name="Brodie E.L."/>
            <person name="Williams K.H."/>
            <person name="Hubbard S.S."/>
            <person name="Banfield J.F."/>
        </authorList>
    </citation>
    <scope>NUCLEOTIDE SEQUENCE [LARGE SCALE GENOMIC DNA]</scope>
</reference>
<gene>
    <name evidence="1" type="ORF">A3D65_02495</name>
</gene>
<sequence>MRIAGLRKTEEKLELVKESLGQLQIIARAQQDLNVDKLFLEVVEKVLQFVMTPAEFRKQYGMSPHVVTGWLTGESVPHPSLRQRICARLKEKIEAKLKR</sequence>
<dbReference type="AlphaFoldDB" id="A0A1G2D592"/>
<dbReference type="EMBL" id="MHLL01000027">
    <property type="protein sequence ID" value="OGZ08763.1"/>
    <property type="molecule type" value="Genomic_DNA"/>
</dbReference>
<evidence type="ECO:0000313" key="1">
    <source>
        <dbReference type="EMBL" id="OGZ08763.1"/>
    </source>
</evidence>
<proteinExistence type="predicted"/>